<feature type="domain" description="Enoyl reductase (ER)" evidence="1">
    <location>
        <begin position="10"/>
        <end position="295"/>
    </location>
</feature>
<organism evidence="2 3">
    <name type="scientific">Paraburkholderia fungorum</name>
    <dbReference type="NCBI Taxonomy" id="134537"/>
    <lineage>
        <taxon>Bacteria</taxon>
        <taxon>Pseudomonadati</taxon>
        <taxon>Pseudomonadota</taxon>
        <taxon>Betaproteobacteria</taxon>
        <taxon>Burkholderiales</taxon>
        <taxon>Burkholderiaceae</taxon>
        <taxon>Paraburkholderia</taxon>
    </lineage>
</organism>
<sequence length="319" mass="33026">MKAAVVKAAGEPPVYADFDRPDPRPGHRVVDVTASALSHVTRSKASGSHYSSKGTFPFVAGLDGAGRCEDGQRVYFFWPQAPFGAMAQQCLVSEANCVLLPDTVDDVTAAAIAIPGMSSWAALVERARFVAGETVLINGATGTSGRLAVQIAKHLGAGKIIATGRNAAVLASLKHAGADVAISLEQDADALSHAFASQFHEGVDVVLDYVWGASALSLLIAAARTLAEDAPLRFVQIGAISGADLLLPAAVLRSAPISLLGSGIGSLPLPRVLHTMQQVFDATARAGLQIATEAVPLADLGAHWGVPDSRQRTVFIPSP</sequence>
<dbReference type="RefSeq" id="WP_120342366.1">
    <property type="nucleotide sequence ID" value="NZ_MCAS01000001.1"/>
</dbReference>
<evidence type="ECO:0000313" key="3">
    <source>
        <dbReference type="Proteomes" id="UP000283709"/>
    </source>
</evidence>
<accession>A0A420H0C9</accession>
<dbReference type="PANTHER" id="PTHR43677:SF11">
    <property type="entry name" value="ZINC-CONTAINING ALCOHOL DEHYDROGENASE"/>
    <property type="match status" value="1"/>
</dbReference>
<dbReference type="InterPro" id="IPR036291">
    <property type="entry name" value="NAD(P)-bd_dom_sf"/>
</dbReference>
<dbReference type="Gene3D" id="3.40.50.720">
    <property type="entry name" value="NAD(P)-binding Rossmann-like Domain"/>
    <property type="match status" value="1"/>
</dbReference>
<name>A0A420H0C9_9BURK</name>
<proteinExistence type="predicted"/>
<dbReference type="GO" id="GO:0016491">
    <property type="term" value="F:oxidoreductase activity"/>
    <property type="evidence" value="ECO:0007669"/>
    <property type="project" value="InterPro"/>
</dbReference>
<dbReference type="InterPro" id="IPR013149">
    <property type="entry name" value="ADH-like_C"/>
</dbReference>
<dbReference type="EMBL" id="MCAS01000001">
    <property type="protein sequence ID" value="RKF50743.1"/>
    <property type="molecule type" value="Genomic_DNA"/>
</dbReference>
<dbReference type="SUPFAM" id="SSF50129">
    <property type="entry name" value="GroES-like"/>
    <property type="match status" value="1"/>
</dbReference>
<evidence type="ECO:0000313" key="2">
    <source>
        <dbReference type="EMBL" id="RKF50743.1"/>
    </source>
</evidence>
<dbReference type="OrthoDB" id="9787435at2"/>
<comment type="caution">
    <text evidence="2">The sequence shown here is derived from an EMBL/GenBank/DDBJ whole genome shotgun (WGS) entry which is preliminary data.</text>
</comment>
<protein>
    <submittedName>
        <fullName evidence="2">Alcohol dehydrogenase</fullName>
    </submittedName>
</protein>
<dbReference type="InterPro" id="IPR051397">
    <property type="entry name" value="Zn-ADH-like_protein"/>
</dbReference>
<dbReference type="Proteomes" id="UP000283709">
    <property type="component" value="Unassembled WGS sequence"/>
</dbReference>
<evidence type="ECO:0000259" key="1">
    <source>
        <dbReference type="SMART" id="SM00829"/>
    </source>
</evidence>
<dbReference type="PANTHER" id="PTHR43677">
    <property type="entry name" value="SHORT-CHAIN DEHYDROGENASE/REDUCTASE"/>
    <property type="match status" value="1"/>
</dbReference>
<dbReference type="InterPro" id="IPR011032">
    <property type="entry name" value="GroES-like_sf"/>
</dbReference>
<reference evidence="2 3" key="1">
    <citation type="submission" date="2016-07" db="EMBL/GenBank/DDBJ databases">
        <title>Genome analysis of Burkholderia fungorum ES3-20.</title>
        <authorList>
            <person name="Xu D."/>
            <person name="Yao R."/>
            <person name="Zheng S."/>
        </authorList>
    </citation>
    <scope>NUCLEOTIDE SEQUENCE [LARGE SCALE GENOMIC DNA]</scope>
    <source>
        <strain evidence="2 3">ES3-20</strain>
    </source>
</reference>
<dbReference type="Pfam" id="PF00107">
    <property type="entry name" value="ADH_zinc_N"/>
    <property type="match status" value="1"/>
</dbReference>
<dbReference type="AlphaFoldDB" id="A0A420H0C9"/>
<dbReference type="SUPFAM" id="SSF51735">
    <property type="entry name" value="NAD(P)-binding Rossmann-fold domains"/>
    <property type="match status" value="1"/>
</dbReference>
<dbReference type="SMART" id="SM00829">
    <property type="entry name" value="PKS_ER"/>
    <property type="match status" value="1"/>
</dbReference>
<dbReference type="InterPro" id="IPR020843">
    <property type="entry name" value="ER"/>
</dbReference>
<dbReference type="Gene3D" id="3.90.180.10">
    <property type="entry name" value="Medium-chain alcohol dehydrogenases, catalytic domain"/>
    <property type="match status" value="1"/>
</dbReference>
<gene>
    <name evidence="2" type="ORF">BCY88_00750</name>
</gene>